<feature type="domain" description="Transketolase-like pyrimidine-binding" evidence="16">
    <location>
        <begin position="354"/>
        <end position="525"/>
    </location>
</feature>
<dbReference type="InterPro" id="IPR005474">
    <property type="entry name" value="Transketolase_N"/>
</dbReference>
<keyword evidence="7 14" id="KW-0460">Magnesium</keyword>
<evidence type="ECO:0000256" key="2">
    <source>
        <dbReference type="ARBA" id="ARBA00011738"/>
    </source>
</evidence>
<evidence type="ECO:0000256" key="14">
    <source>
        <dbReference type="PIRSR" id="PIRSR605478-4"/>
    </source>
</evidence>
<keyword evidence="18" id="KW-1185">Reference proteome</keyword>
<evidence type="ECO:0000256" key="13">
    <source>
        <dbReference type="PIRSR" id="PIRSR605478-3"/>
    </source>
</evidence>
<proteinExistence type="inferred from homology"/>
<feature type="binding site" evidence="12">
    <location>
        <position position="473"/>
    </location>
    <ligand>
        <name>substrate</name>
    </ligand>
</feature>
<dbReference type="Gene3D" id="3.40.50.970">
    <property type="match status" value="2"/>
</dbReference>
<dbReference type="EC" id="2.2.1.1" evidence="3 10"/>
<evidence type="ECO:0000256" key="6">
    <source>
        <dbReference type="ARBA" id="ARBA00022723"/>
    </source>
</evidence>
<dbReference type="SMART" id="SM00861">
    <property type="entry name" value="Transket_pyr"/>
    <property type="match status" value="1"/>
</dbReference>
<evidence type="ECO:0000256" key="3">
    <source>
        <dbReference type="ARBA" id="ARBA00013152"/>
    </source>
</evidence>
<dbReference type="FunFam" id="3.40.50.920:FF:000003">
    <property type="entry name" value="Transketolase"/>
    <property type="match status" value="1"/>
</dbReference>
<comment type="cofactor">
    <cofactor evidence="13">
        <name>thiamine diphosphate</name>
        <dbReference type="ChEBI" id="CHEBI:58937"/>
    </cofactor>
    <text evidence="13">Binds 1 thiamine pyrophosphate per subunit. During the reaction, the substrate forms a covalent intermediate with the cofactor.</text>
</comment>
<organism evidence="17 18">
    <name type="scientific">Clostridium colicanis DSM 13634</name>
    <dbReference type="NCBI Taxonomy" id="1121305"/>
    <lineage>
        <taxon>Bacteria</taxon>
        <taxon>Bacillati</taxon>
        <taxon>Bacillota</taxon>
        <taxon>Clostridia</taxon>
        <taxon>Eubacteriales</taxon>
        <taxon>Clostridiaceae</taxon>
        <taxon>Clostridium</taxon>
    </lineage>
</organism>
<feature type="binding site" evidence="13">
    <location>
        <position position="437"/>
    </location>
    <ligand>
        <name>thiamine diphosphate</name>
        <dbReference type="ChEBI" id="CHEBI:58937"/>
    </ligand>
</feature>
<evidence type="ECO:0000256" key="15">
    <source>
        <dbReference type="PIRSR" id="PIRSR605478-5"/>
    </source>
</evidence>
<feature type="binding site" evidence="12">
    <location>
        <position position="262"/>
    </location>
    <ligand>
        <name>substrate</name>
    </ligand>
</feature>
<accession>A0A151AKH3</accession>
<dbReference type="PROSITE" id="PS00801">
    <property type="entry name" value="TRANSKETOLASE_1"/>
    <property type="match status" value="1"/>
</dbReference>
<feature type="binding site" evidence="13">
    <location>
        <position position="262"/>
    </location>
    <ligand>
        <name>thiamine diphosphate</name>
        <dbReference type="ChEBI" id="CHEBI:58937"/>
    </ligand>
</feature>
<evidence type="ECO:0000256" key="1">
    <source>
        <dbReference type="ARBA" id="ARBA00007131"/>
    </source>
</evidence>
<comment type="similarity">
    <text evidence="1">Belongs to the transketolase family.</text>
</comment>
<feature type="binding site" evidence="12">
    <location>
        <position position="357"/>
    </location>
    <ligand>
        <name>substrate</name>
    </ligand>
</feature>
<dbReference type="PANTHER" id="PTHR43522:SF2">
    <property type="entry name" value="TRANSKETOLASE 1-RELATED"/>
    <property type="match status" value="1"/>
</dbReference>
<keyword evidence="6 14" id="KW-0479">Metal-binding</keyword>
<dbReference type="InterPro" id="IPR029061">
    <property type="entry name" value="THDP-binding"/>
</dbReference>
<dbReference type="Pfam" id="PF22613">
    <property type="entry name" value="Transketolase_C_1"/>
    <property type="match status" value="1"/>
</dbReference>
<feature type="binding site" evidence="14">
    <location>
        <position position="187"/>
    </location>
    <ligand>
        <name>Mg(2+)</name>
        <dbReference type="ChEBI" id="CHEBI:18420"/>
    </ligand>
</feature>
<evidence type="ECO:0000256" key="10">
    <source>
        <dbReference type="NCBIfam" id="TIGR00232"/>
    </source>
</evidence>
<protein>
    <recommendedName>
        <fullName evidence="4 10">Transketolase</fullName>
        <ecNumber evidence="3 10">2.2.1.1</ecNumber>
    </recommendedName>
</protein>
<keyword evidence="5 17" id="KW-0808">Transferase</keyword>
<keyword evidence="8 13" id="KW-0786">Thiamine pyrophosphate</keyword>
<feature type="site" description="Important for catalytic activity" evidence="15">
    <location>
        <position position="28"/>
    </location>
</feature>
<dbReference type="GO" id="GO:0005829">
    <property type="term" value="C:cytosol"/>
    <property type="evidence" value="ECO:0007669"/>
    <property type="project" value="TreeGrafter"/>
</dbReference>
<dbReference type="Proteomes" id="UP000075374">
    <property type="component" value="Unassembled WGS sequence"/>
</dbReference>
<dbReference type="SUPFAM" id="SSF52518">
    <property type="entry name" value="Thiamin diphosphate-binding fold (THDP-binding)"/>
    <property type="match status" value="2"/>
</dbReference>
<dbReference type="AlphaFoldDB" id="A0A151AKH3"/>
<dbReference type="NCBIfam" id="TIGR00232">
    <property type="entry name" value="tktlase_bact"/>
    <property type="match status" value="1"/>
</dbReference>
<feature type="site" description="Important for catalytic activity" evidence="15">
    <location>
        <position position="262"/>
    </location>
</feature>
<dbReference type="CDD" id="cd02012">
    <property type="entry name" value="TPP_TK"/>
    <property type="match status" value="1"/>
</dbReference>
<evidence type="ECO:0000256" key="11">
    <source>
        <dbReference type="PIRSR" id="PIRSR605478-1"/>
    </source>
</evidence>
<dbReference type="GO" id="GO:0046872">
    <property type="term" value="F:metal ion binding"/>
    <property type="evidence" value="ECO:0007669"/>
    <property type="project" value="UniProtKB-KW"/>
</dbReference>
<feature type="binding site" evidence="13">
    <location>
        <begin position="116"/>
        <end position="118"/>
    </location>
    <ligand>
        <name>thiamine diphosphate</name>
        <dbReference type="ChEBI" id="CHEBI:58937"/>
    </ligand>
</feature>
<feature type="binding site" evidence="14">
    <location>
        <position position="189"/>
    </location>
    <ligand>
        <name>Mg(2+)</name>
        <dbReference type="ChEBI" id="CHEBI:18420"/>
    </ligand>
</feature>
<dbReference type="GO" id="GO:0004802">
    <property type="term" value="F:transketolase activity"/>
    <property type="evidence" value="ECO:0007669"/>
    <property type="project" value="UniProtKB-UniRule"/>
</dbReference>
<feature type="binding site" evidence="14">
    <location>
        <position position="157"/>
    </location>
    <ligand>
        <name>Mg(2+)</name>
        <dbReference type="ChEBI" id="CHEBI:18420"/>
    </ligand>
</feature>
<sequence length="664" mass="73792">MNKYLDDLSINTIRLLSAESVQKANSGHPGLPMGAAPMAYTLWSKNMKHNPSNPNWVDRDRFILSAGHGSALLYSLLHLFGYGLTIEDLKQFRQKGSKTPGHPEYGHTPGVEITTGPLGQGQANGVGMALAESYLASKFNRPGYEIVNHYTYVLSGDGDMMEGITAEAASLAGTLGLSKLIVLYDSNNISIEGNTDIAFRESVEDRYKAYGWQVIVVNDGNSVEDISEAIMKAKQDTKRPSLITIKTQIGYGSPKMGTAAAHGEPLGLENIKKTKEFLNWQYTEEFFVPSEVKEYMDKIRKDGEKAEEEWNKLFKSYKEKYPELAEEWELWHSNELPVDILNREDFWKFSEGKMATRNFSGEVINRLAKLIPNLIGGSADLAPSNKTYMKDKGDFSAENRNGANLHFGVREHAMAAIANGIAAHGGLRIFVATFFVFSDYMKAAMRLSALMKLPVIYVLTHDSIGVGEDGPTHEPIEQLISLRSIPNMHVYRPADSKETAAAWYSAIERKDGPTAIILSRQNLPLYEESSKEALKGAYILKDSEKEVPDLILMATGSEVELIYEAAKVLKEKQVDTRVVSMPSWEVFEKQSQEYKESILPSSVTKRLAVEAGCSLGWHKYVGSFGDVISIDTFGASAPAEELFKEYGFTVDNVVEKALKLLERK</sequence>
<dbReference type="Gene3D" id="3.40.50.920">
    <property type="match status" value="1"/>
</dbReference>
<feature type="binding site" evidence="12">
    <location>
        <position position="461"/>
    </location>
    <ligand>
        <name>substrate</name>
    </ligand>
</feature>
<evidence type="ECO:0000313" key="17">
    <source>
        <dbReference type="EMBL" id="KYH28169.1"/>
    </source>
</evidence>
<evidence type="ECO:0000256" key="7">
    <source>
        <dbReference type="ARBA" id="ARBA00022842"/>
    </source>
</evidence>
<feature type="active site" description="Proton donor" evidence="11">
    <location>
        <position position="411"/>
    </location>
</feature>
<feature type="binding site" evidence="13">
    <location>
        <position position="158"/>
    </location>
    <ligand>
        <name>thiamine diphosphate</name>
        <dbReference type="ChEBI" id="CHEBI:58937"/>
    </ligand>
</feature>
<dbReference type="FunFam" id="3.40.50.970:FF:000004">
    <property type="entry name" value="Transketolase"/>
    <property type="match status" value="1"/>
</dbReference>
<feature type="binding site" evidence="13">
    <location>
        <position position="68"/>
    </location>
    <ligand>
        <name>thiamine diphosphate</name>
        <dbReference type="ChEBI" id="CHEBI:58937"/>
    </ligand>
</feature>
<dbReference type="GO" id="GO:0006098">
    <property type="term" value="P:pentose-phosphate shunt"/>
    <property type="evidence" value="ECO:0007669"/>
    <property type="project" value="TreeGrafter"/>
</dbReference>
<comment type="subunit">
    <text evidence="2">Homodimer.</text>
</comment>
<dbReference type="Pfam" id="PF00456">
    <property type="entry name" value="Transketolase_N"/>
    <property type="match status" value="1"/>
</dbReference>
<comment type="caution">
    <text evidence="17">The sequence shown here is derived from an EMBL/GenBank/DDBJ whole genome shotgun (WGS) entry which is preliminary data.</text>
</comment>
<dbReference type="FunFam" id="3.40.50.970:FF:000003">
    <property type="entry name" value="Transketolase"/>
    <property type="match status" value="1"/>
</dbReference>
<feature type="binding site" evidence="12">
    <location>
        <position position="28"/>
    </location>
    <ligand>
        <name>substrate</name>
    </ligand>
</feature>
<evidence type="ECO:0000256" key="5">
    <source>
        <dbReference type="ARBA" id="ARBA00022679"/>
    </source>
</evidence>
<dbReference type="CDD" id="cd07033">
    <property type="entry name" value="TPP_PYR_DXS_TK_like"/>
    <property type="match status" value="1"/>
</dbReference>
<dbReference type="SUPFAM" id="SSF52922">
    <property type="entry name" value="TK C-terminal domain-like"/>
    <property type="match status" value="1"/>
</dbReference>
<dbReference type="PATRIC" id="fig|1121305.3.peg.2123"/>
<evidence type="ECO:0000256" key="9">
    <source>
        <dbReference type="ARBA" id="ARBA00049473"/>
    </source>
</evidence>
<comment type="cofactor">
    <cofactor evidence="14">
        <name>Mg(2+)</name>
        <dbReference type="ChEBI" id="CHEBI:18420"/>
    </cofactor>
    <text evidence="14">Binds 1 Mg(2+) ion per subunit. Can also utilize other divalent metal cations, such as Ca(2+), Mn(2+) and Co(2+).</text>
</comment>
<feature type="binding site" evidence="12">
    <location>
        <position position="469"/>
    </location>
    <ligand>
        <name>substrate</name>
    </ligand>
</feature>
<evidence type="ECO:0000313" key="18">
    <source>
        <dbReference type="Proteomes" id="UP000075374"/>
    </source>
</evidence>
<feature type="binding site" evidence="12">
    <location>
        <position position="384"/>
    </location>
    <ligand>
        <name>substrate</name>
    </ligand>
</feature>
<name>A0A151AKH3_9CLOT</name>
<dbReference type="InterPro" id="IPR009014">
    <property type="entry name" value="Transketo_C/PFOR_II"/>
</dbReference>
<dbReference type="STRING" id="1121305.CLCOL_21220"/>
<evidence type="ECO:0000259" key="16">
    <source>
        <dbReference type="SMART" id="SM00861"/>
    </source>
</evidence>
<dbReference type="InterPro" id="IPR005475">
    <property type="entry name" value="Transketolase-like_Pyr-bd"/>
</dbReference>
<dbReference type="InterPro" id="IPR055152">
    <property type="entry name" value="Transketolase-like_C_2"/>
</dbReference>
<comment type="catalytic activity">
    <reaction evidence="9">
        <text>D-sedoheptulose 7-phosphate + D-glyceraldehyde 3-phosphate = aldehydo-D-ribose 5-phosphate + D-xylulose 5-phosphate</text>
        <dbReference type="Rhea" id="RHEA:10508"/>
        <dbReference type="ChEBI" id="CHEBI:57483"/>
        <dbReference type="ChEBI" id="CHEBI:57737"/>
        <dbReference type="ChEBI" id="CHEBI:58273"/>
        <dbReference type="ChEBI" id="CHEBI:59776"/>
        <dbReference type="EC" id="2.2.1.1"/>
    </reaction>
</comment>
<gene>
    <name evidence="17" type="primary">tkt</name>
    <name evidence="17" type="ORF">CLCOL_21220</name>
</gene>
<evidence type="ECO:0000256" key="8">
    <source>
        <dbReference type="ARBA" id="ARBA00023052"/>
    </source>
</evidence>
<dbReference type="InterPro" id="IPR033247">
    <property type="entry name" value="Transketolase_fam"/>
</dbReference>
<dbReference type="InterPro" id="IPR005478">
    <property type="entry name" value="Transketolase_bac-like"/>
</dbReference>
<feature type="binding site" evidence="12">
    <location>
        <position position="520"/>
    </location>
    <ligand>
        <name>substrate</name>
    </ligand>
</feature>
<evidence type="ECO:0000256" key="4">
    <source>
        <dbReference type="ARBA" id="ARBA00016662"/>
    </source>
</evidence>
<evidence type="ECO:0000256" key="12">
    <source>
        <dbReference type="PIRSR" id="PIRSR605478-2"/>
    </source>
</evidence>
<dbReference type="EMBL" id="LTBB01000012">
    <property type="protein sequence ID" value="KYH28169.1"/>
    <property type="molecule type" value="Genomic_DNA"/>
</dbReference>
<reference evidence="17 18" key="1">
    <citation type="submission" date="2016-02" db="EMBL/GenBank/DDBJ databases">
        <title>Genome sequence of Clostridium colicanis DSM 13634.</title>
        <authorList>
            <person name="Poehlein A."/>
            <person name="Daniel R."/>
        </authorList>
    </citation>
    <scope>NUCLEOTIDE SEQUENCE [LARGE SCALE GENOMIC DNA]</scope>
    <source>
        <strain evidence="17 18">DSM 13634</strain>
    </source>
</reference>
<dbReference type="PANTHER" id="PTHR43522">
    <property type="entry name" value="TRANSKETOLASE"/>
    <property type="match status" value="1"/>
</dbReference>
<dbReference type="InterPro" id="IPR049557">
    <property type="entry name" value="Transketolase_CS"/>
</dbReference>
<dbReference type="Pfam" id="PF02779">
    <property type="entry name" value="Transket_pyr"/>
    <property type="match status" value="1"/>
</dbReference>
<dbReference type="RefSeq" id="WP_061858928.1">
    <property type="nucleotide sequence ID" value="NZ_LTBB01000012.1"/>
</dbReference>
<feature type="binding site" evidence="13">
    <location>
        <position position="187"/>
    </location>
    <ligand>
        <name>thiamine diphosphate</name>
        <dbReference type="ChEBI" id="CHEBI:58937"/>
    </ligand>
</feature>